<evidence type="ECO:0000256" key="1">
    <source>
        <dbReference type="ARBA" id="ARBA00005439"/>
    </source>
</evidence>
<feature type="domain" description="Translation initiation factor 3 N-terminal" evidence="5">
    <location>
        <begin position="39"/>
        <end position="106"/>
    </location>
</feature>
<dbReference type="OrthoDB" id="354798at2759"/>
<dbReference type="InParanoid" id="A0A0G4EYA5"/>
<accession>A0A0G4EYA5</accession>
<dbReference type="AlphaFoldDB" id="A0A0G4EYA5"/>
<dbReference type="OMA" id="KCTVIFR"/>
<dbReference type="Gene3D" id="3.10.20.80">
    <property type="entry name" value="Translation initiation factor 3 (IF-3), N-terminal domain"/>
    <property type="match status" value="1"/>
</dbReference>
<evidence type="ECO:0000256" key="3">
    <source>
        <dbReference type="ARBA" id="ARBA00022917"/>
    </source>
</evidence>
<dbReference type="SUPFAM" id="SSF54364">
    <property type="entry name" value="Translation initiation factor IF3, N-terminal domain"/>
    <property type="match status" value="1"/>
</dbReference>
<dbReference type="PANTHER" id="PTHR10938:SF0">
    <property type="entry name" value="TRANSLATION INITIATION FACTOR IF-3, MITOCHONDRIAL"/>
    <property type="match status" value="1"/>
</dbReference>
<dbReference type="Pfam" id="PF00707">
    <property type="entry name" value="IF3_C"/>
    <property type="match status" value="1"/>
</dbReference>
<comment type="similarity">
    <text evidence="1">Belongs to the IF-3 family.</text>
</comment>
<dbReference type="HAMAP" id="MF_00080">
    <property type="entry name" value="IF_3"/>
    <property type="match status" value="1"/>
</dbReference>
<sequence>MRAGVTVLQMGRRVPLAIEEEQRRAQRRTMQRQDKSVSINEEITAAQVRLIDEKGDMVGIVDIDDALDQADDLGMDLVEISPNSDPPVCRIIEYAKWKYQQEKQEKLKKRQASKASEVKELKISARISDHDLGVKANNAKKWLEAKNRVKVTMRLRGRERANIELAQQVFDRLAKLLADAGTSEAPKAMGGTVQAFVNPKKG</sequence>
<dbReference type="Pfam" id="PF05198">
    <property type="entry name" value="IF3_N"/>
    <property type="match status" value="1"/>
</dbReference>
<organism evidence="6 7">
    <name type="scientific">Vitrella brassicaformis (strain CCMP3155)</name>
    <dbReference type="NCBI Taxonomy" id="1169540"/>
    <lineage>
        <taxon>Eukaryota</taxon>
        <taxon>Sar</taxon>
        <taxon>Alveolata</taxon>
        <taxon>Colpodellida</taxon>
        <taxon>Vitrellaceae</taxon>
        <taxon>Vitrella</taxon>
    </lineage>
</organism>
<dbReference type="Proteomes" id="UP000041254">
    <property type="component" value="Unassembled WGS sequence"/>
</dbReference>
<proteinExistence type="inferred from homology"/>
<dbReference type="GO" id="GO:0043022">
    <property type="term" value="F:ribosome binding"/>
    <property type="evidence" value="ECO:0007669"/>
    <property type="project" value="TreeGrafter"/>
</dbReference>
<dbReference type="InterPro" id="IPR036788">
    <property type="entry name" value="T_IF-3_C_sf"/>
</dbReference>
<dbReference type="GO" id="GO:0003743">
    <property type="term" value="F:translation initiation factor activity"/>
    <property type="evidence" value="ECO:0007669"/>
    <property type="project" value="UniProtKB-KW"/>
</dbReference>
<dbReference type="Gene3D" id="3.30.110.10">
    <property type="entry name" value="Translation initiation factor 3 (IF-3), C-terminal domain"/>
    <property type="match status" value="1"/>
</dbReference>
<keyword evidence="2" id="KW-0396">Initiation factor</keyword>
<protein>
    <recommendedName>
        <fullName evidence="8">Translation initiation factor IF-3</fullName>
    </recommendedName>
</protein>
<gene>
    <name evidence="6" type="ORF">Vbra_13890</name>
</gene>
<dbReference type="EMBL" id="CDMY01000341">
    <property type="protein sequence ID" value="CEM03425.1"/>
    <property type="molecule type" value="Genomic_DNA"/>
</dbReference>
<dbReference type="NCBIfam" id="TIGR00168">
    <property type="entry name" value="infC"/>
    <property type="match status" value="1"/>
</dbReference>
<evidence type="ECO:0000259" key="5">
    <source>
        <dbReference type="Pfam" id="PF05198"/>
    </source>
</evidence>
<evidence type="ECO:0000259" key="4">
    <source>
        <dbReference type="Pfam" id="PF00707"/>
    </source>
</evidence>
<dbReference type="SUPFAM" id="SSF55200">
    <property type="entry name" value="Translation initiation factor IF3, C-terminal domain"/>
    <property type="match status" value="1"/>
</dbReference>
<dbReference type="PANTHER" id="PTHR10938">
    <property type="entry name" value="TRANSLATION INITIATION FACTOR IF-3"/>
    <property type="match status" value="1"/>
</dbReference>
<name>A0A0G4EYA5_VITBC</name>
<reference evidence="6 7" key="1">
    <citation type="submission" date="2014-11" db="EMBL/GenBank/DDBJ databases">
        <authorList>
            <person name="Zhu J."/>
            <person name="Qi W."/>
            <person name="Song R."/>
        </authorList>
    </citation>
    <scope>NUCLEOTIDE SEQUENCE [LARGE SCALE GENOMIC DNA]</scope>
</reference>
<dbReference type="InterPro" id="IPR001288">
    <property type="entry name" value="Translation_initiation_fac_3"/>
</dbReference>
<evidence type="ECO:0000313" key="6">
    <source>
        <dbReference type="EMBL" id="CEM03425.1"/>
    </source>
</evidence>
<dbReference type="InterPro" id="IPR019815">
    <property type="entry name" value="Translation_initiation_fac_3_C"/>
</dbReference>
<dbReference type="InterPro" id="IPR019814">
    <property type="entry name" value="Translation_initiation_fac_3_N"/>
</dbReference>
<dbReference type="STRING" id="1169540.A0A0G4EYA5"/>
<dbReference type="FunFam" id="3.10.20.80:FF:000001">
    <property type="entry name" value="Translation initiation factor IF-3"/>
    <property type="match status" value="1"/>
</dbReference>
<evidence type="ECO:0000256" key="2">
    <source>
        <dbReference type="ARBA" id="ARBA00022540"/>
    </source>
</evidence>
<feature type="domain" description="Translation initiation factor 3 C-terminal" evidence="4">
    <location>
        <begin position="117"/>
        <end position="199"/>
    </location>
</feature>
<keyword evidence="7" id="KW-1185">Reference proteome</keyword>
<evidence type="ECO:0008006" key="8">
    <source>
        <dbReference type="Google" id="ProtNLM"/>
    </source>
</evidence>
<dbReference type="GO" id="GO:0005737">
    <property type="term" value="C:cytoplasm"/>
    <property type="evidence" value="ECO:0007669"/>
    <property type="project" value="UniProtKB-ARBA"/>
</dbReference>
<evidence type="ECO:0000313" key="7">
    <source>
        <dbReference type="Proteomes" id="UP000041254"/>
    </source>
</evidence>
<dbReference type="PhylomeDB" id="A0A0G4EYA5"/>
<keyword evidence="3" id="KW-0648">Protein biosynthesis</keyword>
<dbReference type="InterPro" id="IPR036787">
    <property type="entry name" value="T_IF-3_N_sf"/>
</dbReference>
<dbReference type="GO" id="GO:0032790">
    <property type="term" value="P:ribosome disassembly"/>
    <property type="evidence" value="ECO:0007669"/>
    <property type="project" value="TreeGrafter"/>
</dbReference>
<dbReference type="VEuPathDB" id="CryptoDB:Vbra_13890"/>